<keyword evidence="3" id="KW-1185">Reference proteome</keyword>
<dbReference type="OrthoDB" id="9896396at2"/>
<dbReference type="Proteomes" id="UP000317238">
    <property type="component" value="Unassembled WGS sequence"/>
</dbReference>
<dbReference type="AlphaFoldDB" id="A0A5C5Y2F7"/>
<organism evidence="2 3">
    <name type="scientific">Crateriforma conspicua</name>
    <dbReference type="NCBI Taxonomy" id="2527996"/>
    <lineage>
        <taxon>Bacteria</taxon>
        <taxon>Pseudomonadati</taxon>
        <taxon>Planctomycetota</taxon>
        <taxon>Planctomycetia</taxon>
        <taxon>Planctomycetales</taxon>
        <taxon>Planctomycetaceae</taxon>
        <taxon>Crateriforma</taxon>
    </lineage>
</organism>
<keyword evidence="1" id="KW-0175">Coiled coil</keyword>
<protein>
    <submittedName>
        <fullName evidence="2">Uncharacterized protein</fullName>
    </submittedName>
</protein>
<evidence type="ECO:0000313" key="3">
    <source>
        <dbReference type="Proteomes" id="UP000317238"/>
    </source>
</evidence>
<name>A0A5C5Y2F7_9PLAN</name>
<proteinExistence type="predicted"/>
<accession>A0A5C5Y2F7</accession>
<gene>
    <name evidence="2" type="ORF">Pan14r_16360</name>
</gene>
<evidence type="ECO:0000256" key="1">
    <source>
        <dbReference type="SAM" id="Coils"/>
    </source>
</evidence>
<feature type="coiled-coil region" evidence="1">
    <location>
        <begin position="6"/>
        <end position="40"/>
    </location>
</feature>
<comment type="caution">
    <text evidence="2">The sequence shown here is derived from an EMBL/GenBank/DDBJ whole genome shotgun (WGS) entry which is preliminary data.</text>
</comment>
<sequence>MTAKRIADIDAKMAKLKDQLKELARERRKLEKRLEMQTHRTRLNEAIGKPGAVVFSHQCRDELQGRKAVVLKVNRTRAVAKLVGNDAEWSVPFELLIDAKNESDDAFNAELSQMVNGPLQGTH</sequence>
<evidence type="ECO:0000313" key="2">
    <source>
        <dbReference type="EMBL" id="TWT69350.1"/>
    </source>
</evidence>
<dbReference type="EMBL" id="SJPL01000001">
    <property type="protein sequence ID" value="TWT69350.1"/>
    <property type="molecule type" value="Genomic_DNA"/>
</dbReference>
<dbReference type="RefSeq" id="WP_146438814.1">
    <property type="nucleotide sequence ID" value="NZ_SJPL01000001.1"/>
</dbReference>
<reference evidence="2 3" key="1">
    <citation type="submission" date="2019-02" db="EMBL/GenBank/DDBJ databases">
        <title>Deep-cultivation of Planctomycetes and their phenomic and genomic characterization uncovers novel biology.</title>
        <authorList>
            <person name="Wiegand S."/>
            <person name="Jogler M."/>
            <person name="Boedeker C."/>
            <person name="Pinto D."/>
            <person name="Vollmers J."/>
            <person name="Rivas-Marin E."/>
            <person name="Kohn T."/>
            <person name="Peeters S.H."/>
            <person name="Heuer A."/>
            <person name="Rast P."/>
            <person name="Oberbeckmann S."/>
            <person name="Bunk B."/>
            <person name="Jeske O."/>
            <person name="Meyerdierks A."/>
            <person name="Storesund J.E."/>
            <person name="Kallscheuer N."/>
            <person name="Luecker S."/>
            <person name="Lage O.M."/>
            <person name="Pohl T."/>
            <person name="Merkel B.J."/>
            <person name="Hornburger P."/>
            <person name="Mueller R.-W."/>
            <person name="Bruemmer F."/>
            <person name="Labrenz M."/>
            <person name="Spormann A.M."/>
            <person name="Op Den Camp H."/>
            <person name="Overmann J."/>
            <person name="Amann R."/>
            <person name="Jetten M.S.M."/>
            <person name="Mascher T."/>
            <person name="Medema M.H."/>
            <person name="Devos D.P."/>
            <person name="Kaster A.-K."/>
            <person name="Ovreas L."/>
            <person name="Rohde M."/>
            <person name="Galperin M.Y."/>
            <person name="Jogler C."/>
        </authorList>
    </citation>
    <scope>NUCLEOTIDE SEQUENCE [LARGE SCALE GENOMIC DNA]</scope>
    <source>
        <strain evidence="2 3">Pan14r</strain>
    </source>
</reference>